<keyword evidence="1" id="KW-0408">Iron</keyword>
<feature type="domain" description="Phosphomevalonate dehydratase large subunit-like" evidence="3">
    <location>
        <begin position="1"/>
        <end position="419"/>
    </location>
</feature>
<keyword evidence="2" id="KW-0456">Lyase</keyword>
<dbReference type="Proteomes" id="UP000315534">
    <property type="component" value="Unassembled WGS sequence"/>
</dbReference>
<accession>A0A523XEQ8</accession>
<dbReference type="EMBL" id="SOIP01000544">
    <property type="protein sequence ID" value="TET77761.1"/>
    <property type="molecule type" value="Genomic_DNA"/>
</dbReference>
<name>A0A523XEQ8_UNCT6</name>
<reference evidence="4 5" key="1">
    <citation type="submission" date="2019-03" db="EMBL/GenBank/DDBJ databases">
        <title>Metabolic potential of uncultured bacteria and archaea associated with petroleum seepage in deep-sea sediments.</title>
        <authorList>
            <person name="Dong X."/>
            <person name="Hubert C."/>
        </authorList>
    </citation>
    <scope>NUCLEOTIDE SEQUENCE [LARGE SCALE GENOMIC DNA]</scope>
    <source>
        <strain evidence="4">E29_bin36</strain>
    </source>
</reference>
<evidence type="ECO:0000256" key="1">
    <source>
        <dbReference type="ARBA" id="ARBA00023004"/>
    </source>
</evidence>
<evidence type="ECO:0000256" key="2">
    <source>
        <dbReference type="ARBA" id="ARBA00023239"/>
    </source>
</evidence>
<protein>
    <submittedName>
        <fullName evidence="4">DUF521 domain-containing protein</fullName>
    </submittedName>
</protein>
<proteinExistence type="predicted"/>
<dbReference type="PANTHER" id="PTHR36577">
    <property type="entry name" value="DUF521 DOMAIN PROTEIN (AFU_ORTHOLOGUE AFUA_6G00490)"/>
    <property type="match status" value="1"/>
</dbReference>
<dbReference type="GO" id="GO:0016829">
    <property type="term" value="F:lyase activity"/>
    <property type="evidence" value="ECO:0007669"/>
    <property type="project" value="UniProtKB-KW"/>
</dbReference>
<dbReference type="AlphaFoldDB" id="A0A523XEQ8"/>
<organism evidence="4 5">
    <name type="scientific">candidate division TA06 bacterium</name>
    <dbReference type="NCBI Taxonomy" id="2250710"/>
    <lineage>
        <taxon>Bacteria</taxon>
        <taxon>Bacteria division TA06</taxon>
    </lineage>
</organism>
<dbReference type="InterPro" id="IPR007506">
    <property type="entry name" value="PMDh-L-like_dom"/>
</dbReference>
<sequence length="429" mass="47093">MYLTPEEERMLAGEEGGLVREAMKFLVRLGESYNAERMIDISYANVFIASSFWGKGALTPNLIQDAVEAGVKVRVPTTFNNWGLGCLSTDETVWERMDVPGHVREQVLRENEIAKSMGIVPTWTCAPYLVCDIGWYPEGSHISTVESSAIVYFNSVLGARTNRDCLASFFAAITGKYPECGYYLDENRYGVYHIDLQTKIADTMSYGLLGLYAGKIVGLETPVFTGITKPRTEDLMELSAALASSGAVTLFHIVGVTPEAPDFETAFGGGEPRERITVTHSELEAVYNKVSDMEGKVDFVCLGCPHYSIREMKKVSELLDGKRVHKDVTLWICTAPQTAMFAEMAGYAETIRKAGGTIMSGPAFCPLFGPGRPGPEYTFAHPDYSIGSFATDAAKQAYYARPNLRAEKVFLGSTEQCIEAAITGAWRPV</sequence>
<dbReference type="Pfam" id="PF04412">
    <property type="entry name" value="AcnX"/>
    <property type="match status" value="1"/>
</dbReference>
<evidence type="ECO:0000313" key="5">
    <source>
        <dbReference type="Proteomes" id="UP000315534"/>
    </source>
</evidence>
<comment type="caution">
    <text evidence="4">The sequence shown here is derived from an EMBL/GenBank/DDBJ whole genome shotgun (WGS) entry which is preliminary data.</text>
</comment>
<evidence type="ECO:0000259" key="3">
    <source>
        <dbReference type="Pfam" id="PF04412"/>
    </source>
</evidence>
<gene>
    <name evidence="4" type="ORF">E3J38_09470</name>
</gene>
<dbReference type="PANTHER" id="PTHR36577:SF3">
    <property type="entry name" value="DUF521 DOMAIN PROTEIN (AFU_ORTHOLOGUE AFUA_6G00490)"/>
    <property type="match status" value="1"/>
</dbReference>
<evidence type="ECO:0000313" key="4">
    <source>
        <dbReference type="EMBL" id="TET77761.1"/>
    </source>
</evidence>